<gene>
    <name evidence="1" type="ORF">DQ392_33785</name>
</gene>
<dbReference type="RefSeq" id="WP_114019525.1">
    <property type="nucleotide sequence ID" value="NZ_QOIM01000058.1"/>
</dbReference>
<organism evidence="1 2">
    <name type="scientific">Streptomyces reniochalinae</name>
    <dbReference type="NCBI Taxonomy" id="2250578"/>
    <lineage>
        <taxon>Bacteria</taxon>
        <taxon>Bacillati</taxon>
        <taxon>Actinomycetota</taxon>
        <taxon>Actinomycetes</taxon>
        <taxon>Kitasatosporales</taxon>
        <taxon>Streptomycetaceae</taxon>
        <taxon>Streptomyces</taxon>
    </lineage>
</organism>
<comment type="caution">
    <text evidence="1">The sequence shown here is derived from an EMBL/GenBank/DDBJ whole genome shotgun (WGS) entry which is preliminary data.</text>
</comment>
<dbReference type="OrthoDB" id="4136070at2"/>
<protein>
    <submittedName>
        <fullName evidence="1">Uncharacterized protein</fullName>
    </submittedName>
</protein>
<reference evidence="1 2" key="1">
    <citation type="submission" date="2018-06" db="EMBL/GenBank/DDBJ databases">
        <title>Streptomyces reniochalinae sp. nov. and Streptomyces diacarnus sp. nov. from marine sponges.</title>
        <authorList>
            <person name="Li L."/>
        </authorList>
    </citation>
    <scope>NUCLEOTIDE SEQUENCE [LARGE SCALE GENOMIC DNA]</scope>
    <source>
        <strain evidence="1 2">LHW50302</strain>
    </source>
</reference>
<dbReference type="AlphaFoldDB" id="A0A367E6E3"/>
<evidence type="ECO:0000313" key="2">
    <source>
        <dbReference type="Proteomes" id="UP000253507"/>
    </source>
</evidence>
<sequence>MSAVVYLDQNHWVTMARARYSRGKVDVAEELEAADAMWELVGAGQARLPLSSAHLVETVHGGTKERRRQLGEAMLSAYGGWHMLNPIVVRRLELIRSFESKQILTAGDVFTAAPYSPFHTYAPRLDEHELSEPQQMALALSWRSAWRAVMLEETLSERDLERTDALISAWANGLGRLAQFIHENPAERDMRLVTVQHMLEDLTLDIAQACLHAELSPAQALQHIGPENVVNFFSGLPFLGRVMEIIQVRLRSPSDSWVNHDLNDVLFLACAAGYADFVVAEKKTGHLLQRADRFLGSRAQIHLNLRSFVRKFRDVS</sequence>
<proteinExistence type="predicted"/>
<keyword evidence="2" id="KW-1185">Reference proteome</keyword>
<evidence type="ECO:0000313" key="1">
    <source>
        <dbReference type="EMBL" id="RCG13275.1"/>
    </source>
</evidence>
<dbReference type="EMBL" id="QOIM01000058">
    <property type="protein sequence ID" value="RCG13275.1"/>
    <property type="molecule type" value="Genomic_DNA"/>
</dbReference>
<name>A0A367E6E3_9ACTN</name>
<accession>A0A367E6E3</accession>
<dbReference type="Proteomes" id="UP000253507">
    <property type="component" value="Unassembled WGS sequence"/>
</dbReference>